<sequence length="440" mass="49265">MLHYTTSEAIEFIEENDVKFIRLAFCDIFGVQKNISIMPGELARAFREGISFDAAAFPGFASPDGSDLLLFPDPTTLSILPWRPSQGRVVRFYCDIRQPDGQPFPGDGRFLLRQAVRRARERDLTCKFGTECEFYLFQRDEAGYPTHIPHDRAGYCDIAPLDRAENVRRQVCLTLEEMGIQPERSHHEQGPGQNEIDFQYASPLAAADNLTTFKSVVKTVASLNGLFASFLPKPIPGQPGSGLHINISLFQGGRNIIETEKGVHSEISEQFIAGILRRAHELAAFLNPLTNSYARFGEFEAPRFVSWSHQNRSQLVRIPAAHGDFRRMELRAPDPTANPYLAFTLLIHAGLEGIADRLTLPPACNHDLFTAPADVLAQYELLPGTLHEALEYAQHSAFISSIIPEPLLSSYLAVKAREWETVSRASDCKAAEDDLYFARW</sequence>
<dbReference type="Pfam" id="PF03951">
    <property type="entry name" value="Gln-synt_N"/>
    <property type="match status" value="1"/>
</dbReference>
<dbReference type="Pfam" id="PF00120">
    <property type="entry name" value="Gln-synt_C"/>
    <property type="match status" value="1"/>
</dbReference>
<evidence type="ECO:0000256" key="7">
    <source>
        <dbReference type="PROSITE-ProRule" id="PRU01330"/>
    </source>
</evidence>
<dbReference type="SUPFAM" id="SSF55931">
    <property type="entry name" value="Glutamine synthetase/guanido kinase"/>
    <property type="match status" value="1"/>
</dbReference>
<evidence type="ECO:0000256" key="8">
    <source>
        <dbReference type="RuleBase" id="RU000384"/>
    </source>
</evidence>
<dbReference type="RefSeq" id="WP_087373808.1">
    <property type="nucleotide sequence ID" value="NZ_NFKK01000014.1"/>
</dbReference>
<dbReference type="GO" id="GO:0006542">
    <property type="term" value="P:glutamine biosynthetic process"/>
    <property type="evidence" value="ECO:0007669"/>
    <property type="project" value="InterPro"/>
</dbReference>
<organism evidence="11 12">
    <name type="scientific">Butyricicoccus pullicaecorum</name>
    <dbReference type="NCBI Taxonomy" id="501571"/>
    <lineage>
        <taxon>Bacteria</taxon>
        <taxon>Bacillati</taxon>
        <taxon>Bacillota</taxon>
        <taxon>Clostridia</taxon>
        <taxon>Eubacteriales</taxon>
        <taxon>Butyricicoccaceae</taxon>
        <taxon>Butyricicoccus</taxon>
    </lineage>
</organism>
<dbReference type="PANTHER" id="PTHR43785:SF12">
    <property type="entry name" value="TYPE-1 GLUTAMINE SYNTHETASE 2"/>
    <property type="match status" value="1"/>
</dbReference>
<keyword evidence="3 11" id="KW-0436">Ligase</keyword>
<evidence type="ECO:0000256" key="1">
    <source>
        <dbReference type="ARBA" id="ARBA00001946"/>
    </source>
</evidence>
<accession>A0A1Y4L949</accession>
<keyword evidence="4" id="KW-0547">Nucleotide-binding</keyword>
<dbReference type="InterPro" id="IPR027303">
    <property type="entry name" value="Gln_synth_gly_rich_site"/>
</dbReference>
<evidence type="ECO:0000313" key="11">
    <source>
        <dbReference type="EMBL" id="OUP52009.1"/>
    </source>
</evidence>
<dbReference type="InterPro" id="IPR008146">
    <property type="entry name" value="Gln_synth_cat_dom"/>
</dbReference>
<protein>
    <submittedName>
        <fullName evidence="11">Type I glutamate--ammonia ligase</fullName>
    </submittedName>
</protein>
<dbReference type="Gene3D" id="3.10.20.70">
    <property type="entry name" value="Glutamine synthetase, N-terminal domain"/>
    <property type="match status" value="1"/>
</dbReference>
<comment type="caution">
    <text evidence="11">The sequence shown here is derived from an EMBL/GenBank/DDBJ whole genome shotgun (WGS) entry which is preliminary data.</text>
</comment>
<dbReference type="InterPro" id="IPR014746">
    <property type="entry name" value="Gln_synth/guanido_kin_cat_dom"/>
</dbReference>
<proteinExistence type="inferred from homology"/>
<name>A0A1Y4L949_9FIRM</name>
<evidence type="ECO:0000259" key="10">
    <source>
        <dbReference type="PROSITE" id="PS51987"/>
    </source>
</evidence>
<evidence type="ECO:0000256" key="5">
    <source>
        <dbReference type="ARBA" id="ARBA00022840"/>
    </source>
</evidence>
<dbReference type="SMART" id="SM01230">
    <property type="entry name" value="Gln-synt_C"/>
    <property type="match status" value="1"/>
</dbReference>
<feature type="domain" description="GS catalytic" evidence="10">
    <location>
        <begin position="108"/>
        <end position="440"/>
    </location>
</feature>
<dbReference type="InterPro" id="IPR008147">
    <property type="entry name" value="Gln_synt_N"/>
</dbReference>
<feature type="domain" description="GS beta-grasp" evidence="9">
    <location>
        <begin position="16"/>
        <end position="101"/>
    </location>
</feature>
<dbReference type="PROSITE" id="PS51986">
    <property type="entry name" value="GS_BETA_GRASP"/>
    <property type="match status" value="1"/>
</dbReference>
<dbReference type="AlphaFoldDB" id="A0A1Y4L949"/>
<evidence type="ECO:0000256" key="2">
    <source>
        <dbReference type="ARBA" id="ARBA00009897"/>
    </source>
</evidence>
<evidence type="ECO:0000256" key="4">
    <source>
        <dbReference type="ARBA" id="ARBA00022741"/>
    </source>
</evidence>
<dbReference type="Proteomes" id="UP000195897">
    <property type="component" value="Unassembled WGS sequence"/>
</dbReference>
<comment type="cofactor">
    <cofactor evidence="1">
        <name>Mg(2+)</name>
        <dbReference type="ChEBI" id="CHEBI:18420"/>
    </cofactor>
</comment>
<gene>
    <name evidence="11" type="ORF">B5F17_10945</name>
</gene>
<comment type="similarity">
    <text evidence="2 7 8">Belongs to the glutamine synthetase family.</text>
</comment>
<keyword evidence="5" id="KW-0067">ATP-binding</keyword>
<dbReference type="GO" id="GO:0005524">
    <property type="term" value="F:ATP binding"/>
    <property type="evidence" value="ECO:0007669"/>
    <property type="project" value="UniProtKB-KW"/>
</dbReference>
<evidence type="ECO:0000313" key="12">
    <source>
        <dbReference type="Proteomes" id="UP000195897"/>
    </source>
</evidence>
<evidence type="ECO:0000259" key="9">
    <source>
        <dbReference type="PROSITE" id="PS51986"/>
    </source>
</evidence>
<evidence type="ECO:0000256" key="6">
    <source>
        <dbReference type="ARBA" id="ARBA00022842"/>
    </source>
</evidence>
<reference evidence="12" key="1">
    <citation type="submission" date="2017-04" db="EMBL/GenBank/DDBJ databases">
        <title>Function of individual gut microbiota members based on whole genome sequencing of pure cultures obtained from chicken caecum.</title>
        <authorList>
            <person name="Medvecky M."/>
            <person name="Cejkova D."/>
            <person name="Polansky O."/>
            <person name="Karasova D."/>
            <person name="Kubasova T."/>
            <person name="Cizek A."/>
            <person name="Rychlik I."/>
        </authorList>
    </citation>
    <scope>NUCLEOTIDE SEQUENCE [LARGE SCALE GENOMIC DNA]</scope>
    <source>
        <strain evidence="12">An180</strain>
    </source>
</reference>
<dbReference type="GO" id="GO:0004356">
    <property type="term" value="F:glutamine synthetase activity"/>
    <property type="evidence" value="ECO:0007669"/>
    <property type="project" value="InterPro"/>
</dbReference>
<dbReference type="SUPFAM" id="SSF54368">
    <property type="entry name" value="Glutamine synthetase, N-terminal domain"/>
    <property type="match status" value="1"/>
</dbReference>
<keyword evidence="6" id="KW-0460">Magnesium</keyword>
<dbReference type="PROSITE" id="PS00181">
    <property type="entry name" value="GLNA_ATP"/>
    <property type="match status" value="1"/>
</dbReference>
<evidence type="ECO:0000256" key="3">
    <source>
        <dbReference type="ARBA" id="ARBA00022598"/>
    </source>
</evidence>
<dbReference type="PROSITE" id="PS51987">
    <property type="entry name" value="GS_CATALYTIC"/>
    <property type="match status" value="1"/>
</dbReference>
<dbReference type="Gene3D" id="3.30.590.10">
    <property type="entry name" value="Glutamine synthetase/guanido kinase, catalytic domain"/>
    <property type="match status" value="1"/>
</dbReference>
<dbReference type="PANTHER" id="PTHR43785">
    <property type="entry name" value="GAMMA-GLUTAMYLPUTRESCINE SYNTHETASE"/>
    <property type="match status" value="1"/>
</dbReference>
<dbReference type="InterPro" id="IPR036651">
    <property type="entry name" value="Gln_synt_N_sf"/>
</dbReference>
<dbReference type="EMBL" id="NFKK01000014">
    <property type="protein sequence ID" value="OUP52009.1"/>
    <property type="molecule type" value="Genomic_DNA"/>
</dbReference>